<evidence type="ECO:0000256" key="1">
    <source>
        <dbReference type="ARBA" id="ARBA00006930"/>
    </source>
</evidence>
<accession>A0A6G8Q5J3</accession>
<dbReference type="GO" id="GO:0016887">
    <property type="term" value="F:ATP hydrolysis activity"/>
    <property type="evidence" value="ECO:0007669"/>
    <property type="project" value="InterPro"/>
</dbReference>
<dbReference type="PANTHER" id="PTHR32114:SF2">
    <property type="entry name" value="ABC TRANSPORTER ABCH.3"/>
    <property type="match status" value="1"/>
</dbReference>
<evidence type="ECO:0000256" key="5">
    <source>
        <dbReference type="SAM" id="MobiDB-lite"/>
    </source>
</evidence>
<name>A0A6G8Q5J3_9ACTN</name>
<evidence type="ECO:0000256" key="2">
    <source>
        <dbReference type="ARBA" id="ARBA00011322"/>
    </source>
</evidence>
<evidence type="ECO:0000313" key="7">
    <source>
        <dbReference type="EMBL" id="QIN81713.1"/>
    </source>
</evidence>
<feature type="region of interest" description="Disordered" evidence="5">
    <location>
        <begin position="1"/>
        <end position="28"/>
    </location>
</feature>
<reference evidence="7 8" key="1">
    <citation type="submission" date="2019-10" db="EMBL/GenBank/DDBJ databases">
        <title>Rubrobacter sp nov SCSIO 52090 isolated from a deep-sea sediment in the South China Sea.</title>
        <authorList>
            <person name="Chen R.W."/>
        </authorList>
    </citation>
    <scope>NUCLEOTIDE SEQUENCE [LARGE SCALE GENOMIC DNA]</scope>
    <source>
        <strain evidence="7 8">SCSIO 52909</strain>
    </source>
</reference>
<dbReference type="KEGG" id="rub:GBA63_02980"/>
<evidence type="ECO:0000256" key="4">
    <source>
        <dbReference type="SAM" id="Coils"/>
    </source>
</evidence>
<feature type="region of interest" description="Disordered" evidence="5">
    <location>
        <begin position="492"/>
        <end position="523"/>
    </location>
</feature>
<dbReference type="Pfam" id="PF13476">
    <property type="entry name" value="AAA_23"/>
    <property type="match status" value="1"/>
</dbReference>
<evidence type="ECO:0000256" key="3">
    <source>
        <dbReference type="ARBA" id="ARBA00013368"/>
    </source>
</evidence>
<dbReference type="PANTHER" id="PTHR32114">
    <property type="entry name" value="ABC TRANSPORTER ABCH.3"/>
    <property type="match status" value="1"/>
</dbReference>
<sequence length="1035" mass="114847">MSELQSGDPPRGEPRSGGRGRPAFGGLRAARRGVRPFRQLQAGARRAREGVRGGVSGEGARLSDAGGERGAGRVILERLFIQNYKQLRDPVELFPPEGAVGVVGANGAGKSTLFESILWAFFGSRGGGPRFANESIPWSGGSTKDPSVVEVTLATDGGSYMVRRQLKGGSTSAEVRDGDGRTIVTGTSDVIRWVEETLLGMDRTAFEATFYARQKELRFFANDDGISRVRRISKLLGIGGVEAAQALLREDRNALRSEARVLEKRLAEADLESFQAELKEAREACDRLEGELEKVSTELVSAEEELRSARAARDALESSYREHSRLTADLRAAEAEGRRAADRVAEGEKDLADLAAAEEELGRLKPRTARLPEVTAELEKLEEDRRLAEERDRGRRECLQGQRRVSDIEGEVWDVLEGLDGGDGEVVPGFDALFELDGPDLLQRAVAVLDGATGELEKAEARHEELRDLSARHEAYRAAEEEVLRARARHEEAKEEARGLREELEDLSGGEDPERREEELRGEEERLKELAALHRGRANAHEREAKNVDRAREAIDSGAEDHCPTCHRGFDGGEQEEISDTLKRQAASLRRQAAVESAEAEKLTRSAEESAEKLQRLRARTDRWRSLRESLVRAEDRAADRLTTLEGLDKELAERRESLEGTRPPTREDLQDARDRRARLRGVRDARPAVAALAAEHSRLTGRVSELLARLEELSDLSYDAEAHREKSAEKDRLERARGRVEELERRLETRAGVEETLEEARGRVEEAGKAAEKLREEVKALGFDEEAYEAAAGRVASSEERVSGLRDAREGLGGDWKDADHRIERAKTELKRLDDDRKLANERAAAAARMDEMDGLFTEFFRSLTARARPMLEAEASGLVRELTDNRYESMEFDENYRVRLLDRFDDSYAIERFSGGEADVASLSARVALSRLVAARGGNTLGFLVLDEVFGSLDAGRRNNVLLAVERLKRSFGQIFIISHVGEVQESALVDEIWLIEEDEEGKSRIRRMDAPLGGTPEPLLEAGLLGSDGGPE</sequence>
<dbReference type="Gene3D" id="3.40.50.300">
    <property type="entry name" value="P-loop containing nucleotide triphosphate hydrolases"/>
    <property type="match status" value="2"/>
</dbReference>
<feature type="coiled-coil region" evidence="4">
    <location>
        <begin position="817"/>
        <end position="844"/>
    </location>
</feature>
<gene>
    <name evidence="7" type="ORF">GBA63_02980</name>
</gene>
<evidence type="ECO:0000313" key="8">
    <source>
        <dbReference type="Proteomes" id="UP000501452"/>
    </source>
</evidence>
<dbReference type="Proteomes" id="UP000501452">
    <property type="component" value="Chromosome"/>
</dbReference>
<dbReference type="EMBL" id="CP045119">
    <property type="protein sequence ID" value="QIN81713.1"/>
    <property type="molecule type" value="Genomic_DNA"/>
</dbReference>
<feature type="region of interest" description="Disordered" evidence="5">
    <location>
        <begin position="1011"/>
        <end position="1035"/>
    </location>
</feature>
<feature type="compositionally biased region" description="Basic and acidic residues" evidence="5">
    <location>
        <begin position="492"/>
        <end position="502"/>
    </location>
</feature>
<feature type="region of interest" description="Disordered" evidence="5">
    <location>
        <begin position="652"/>
        <end position="673"/>
    </location>
</feature>
<keyword evidence="4" id="KW-0175">Coiled coil</keyword>
<feature type="domain" description="Rad50/SbcC-type AAA" evidence="6">
    <location>
        <begin position="78"/>
        <end position="295"/>
    </location>
</feature>
<dbReference type="SUPFAM" id="SSF52540">
    <property type="entry name" value="P-loop containing nucleoside triphosphate hydrolases"/>
    <property type="match status" value="1"/>
</dbReference>
<dbReference type="GO" id="GO:0006302">
    <property type="term" value="P:double-strand break repair"/>
    <property type="evidence" value="ECO:0007669"/>
    <property type="project" value="InterPro"/>
</dbReference>
<feature type="compositionally biased region" description="Basic and acidic residues" evidence="5">
    <location>
        <begin position="512"/>
        <end position="523"/>
    </location>
</feature>
<comment type="subunit">
    <text evidence="2">Heterodimer of SbcC and SbcD.</text>
</comment>
<dbReference type="InterPro" id="IPR038729">
    <property type="entry name" value="Rad50/SbcC_AAA"/>
</dbReference>
<feature type="coiled-coil region" evidence="4">
    <location>
        <begin position="727"/>
        <end position="778"/>
    </location>
</feature>
<comment type="similarity">
    <text evidence="1">Belongs to the SMC family. SbcC subfamily.</text>
</comment>
<proteinExistence type="inferred from homology"/>
<feature type="region of interest" description="Disordered" evidence="5">
    <location>
        <begin position="42"/>
        <end position="67"/>
    </location>
</feature>
<feature type="coiled-coil region" evidence="4">
    <location>
        <begin position="245"/>
        <end position="336"/>
    </location>
</feature>
<keyword evidence="8" id="KW-1185">Reference proteome</keyword>
<organism evidence="7 8">
    <name type="scientific">Rubrobacter tropicus</name>
    <dbReference type="NCBI Taxonomy" id="2653851"/>
    <lineage>
        <taxon>Bacteria</taxon>
        <taxon>Bacillati</taxon>
        <taxon>Actinomycetota</taxon>
        <taxon>Rubrobacteria</taxon>
        <taxon>Rubrobacterales</taxon>
        <taxon>Rubrobacteraceae</taxon>
        <taxon>Rubrobacter</taxon>
    </lineage>
</organism>
<protein>
    <recommendedName>
        <fullName evidence="3">Nuclease SbcCD subunit C</fullName>
    </recommendedName>
</protein>
<dbReference type="AlphaFoldDB" id="A0A6G8Q5J3"/>
<dbReference type="InterPro" id="IPR027417">
    <property type="entry name" value="P-loop_NTPase"/>
</dbReference>
<evidence type="ECO:0000259" key="6">
    <source>
        <dbReference type="Pfam" id="PF13476"/>
    </source>
</evidence>